<dbReference type="AlphaFoldDB" id="J2IAT1"/>
<dbReference type="EMBL" id="ALAB01000039">
    <property type="protein sequence ID" value="EJI84212.1"/>
    <property type="molecule type" value="Genomic_DNA"/>
</dbReference>
<evidence type="ECO:0000313" key="2">
    <source>
        <dbReference type="Proteomes" id="UP000012043"/>
    </source>
</evidence>
<dbReference type="RefSeq" id="WP_008610079.1">
    <property type="nucleotide sequence ID" value="NZ_ALAB01000039.1"/>
</dbReference>
<gene>
    <name evidence="1" type="ORF">AEST_30460</name>
</gene>
<keyword evidence="2" id="KW-1185">Reference proteome</keyword>
<comment type="caution">
    <text evidence="1">The sequence shown here is derived from an EMBL/GenBank/DDBJ whole genome shotgun (WGS) entry which is preliminary data.</text>
</comment>
<reference evidence="1 2" key="1">
    <citation type="journal article" date="2012" name="J. Bacteriol.">
        <title>Genome Sequence of Pectin-Degrading Alishewanella aestuarii Strain B11T, Isolated from Tidal Flat Sediment.</title>
        <authorList>
            <person name="Jung J."/>
            <person name="Choi S."/>
            <person name="Chun J."/>
            <person name="Park W."/>
        </authorList>
    </citation>
    <scope>NUCLEOTIDE SEQUENCE [LARGE SCALE GENOMIC DNA]</scope>
    <source>
        <strain evidence="1 2">B11</strain>
    </source>
</reference>
<dbReference type="InterPro" id="IPR011044">
    <property type="entry name" value="Quino_amine_DH_bsu"/>
</dbReference>
<evidence type="ECO:0000313" key="1">
    <source>
        <dbReference type="EMBL" id="EJI84212.1"/>
    </source>
</evidence>
<organism evidence="1 2">
    <name type="scientific">Alishewanella aestuarii B11</name>
    <dbReference type="NCBI Taxonomy" id="1197174"/>
    <lineage>
        <taxon>Bacteria</taxon>
        <taxon>Pseudomonadati</taxon>
        <taxon>Pseudomonadota</taxon>
        <taxon>Gammaproteobacteria</taxon>
        <taxon>Alteromonadales</taxon>
        <taxon>Alteromonadaceae</taxon>
        <taxon>Alishewanella</taxon>
    </lineage>
</organism>
<proteinExistence type="predicted"/>
<accession>J2IAT1</accession>
<dbReference type="SUPFAM" id="SSF50969">
    <property type="entry name" value="YVTN repeat-like/Quinoprotein amine dehydrogenase"/>
    <property type="match status" value="1"/>
</dbReference>
<protein>
    <submittedName>
        <fullName evidence="1">Uncharacterized protein</fullName>
    </submittedName>
</protein>
<dbReference type="PATRIC" id="fig|1197174.4.peg.2978"/>
<sequence>MELLYKNLIVHCVTPQGYLCSRDHSVFLLQNQSKRLQQCFTLPAKNNGLLASLKYRLARSRLRQWLKPQLGIEHLITTGKQDMVIVYDQIYIHSSQSGDTSVCQLQGLTSFAGPLRGGMALHPGSDMVYFGEYLNNHQSDIRVLRIDSQQNVATVCWAFPRSDIKHIHAISYDPYRNRLWITTGDADHESALYYTDDEFQSVHKFAGGDQSWRAISLLFFPDAIEWGMDAGKDAPASAINHIYRYEFASQQRVQVATIGNPAYAAVQCADGGAFMATTYEPGRLQDTPEQAALWYRSPDGRWQQVLALDYRDSQMPTVSRYGMLYLPAGTVPAKQLLFTTLNCGARHLACFSYSLNCNS</sequence>
<dbReference type="Proteomes" id="UP000012043">
    <property type="component" value="Unassembled WGS sequence"/>
</dbReference>
<name>J2IAT1_9ALTE</name>